<keyword evidence="1" id="KW-1133">Transmembrane helix</keyword>
<keyword evidence="1" id="KW-0472">Membrane</keyword>
<organism evidence="2 3">
    <name type="scientific">Gillisia lutea</name>
    <dbReference type="NCBI Taxonomy" id="2909668"/>
    <lineage>
        <taxon>Bacteria</taxon>
        <taxon>Pseudomonadati</taxon>
        <taxon>Bacteroidota</taxon>
        <taxon>Flavobacteriia</taxon>
        <taxon>Flavobacteriales</taxon>
        <taxon>Flavobacteriaceae</taxon>
        <taxon>Gillisia</taxon>
    </lineage>
</organism>
<evidence type="ECO:0000313" key="2">
    <source>
        <dbReference type="EMBL" id="MCF4101898.1"/>
    </source>
</evidence>
<reference evidence="2" key="1">
    <citation type="submission" date="2022-01" db="EMBL/GenBank/DDBJ databases">
        <title>Gillisia lutea sp. nov., isolated from marine plastic residues from the Malvarosa beach (Valencia, Spain).</title>
        <authorList>
            <person name="Vidal-Verdu A."/>
            <person name="Molina-Menor E."/>
            <person name="Satari L."/>
            <person name="Pascual J."/>
            <person name="Pereto J."/>
            <person name="Porcar M."/>
        </authorList>
    </citation>
    <scope>NUCLEOTIDE SEQUENCE</scope>
    <source>
        <strain evidence="2">M10.2A</strain>
    </source>
</reference>
<proteinExistence type="predicted"/>
<comment type="caution">
    <text evidence="2">The sequence shown here is derived from an EMBL/GenBank/DDBJ whole genome shotgun (WGS) entry which is preliminary data.</text>
</comment>
<name>A0ABS9EK76_9FLAO</name>
<evidence type="ECO:0000313" key="3">
    <source>
        <dbReference type="Proteomes" id="UP001179363"/>
    </source>
</evidence>
<sequence length="191" mass="22399">MEKVACTFTMVFTRKKILSVKERKSLGREFLMLTVFKPLGTATFFTIFFLIILPFDPIVPDIFSTEPVNSLSKYFDQVIKSLIALPKIFLAISAIAFIYYVSREFILIIDLARDYFSLEKTLGNYFIKDKKVFLNNYYLKTSNPNFEKIKTNRTTFNKIDKEQNIDLVVSRSKRVYRFNPLTKNFSTDKLL</sequence>
<keyword evidence="3" id="KW-1185">Reference proteome</keyword>
<dbReference type="RefSeq" id="WP_236134049.1">
    <property type="nucleotide sequence ID" value="NZ_JAKGTH010000009.1"/>
</dbReference>
<protein>
    <submittedName>
        <fullName evidence="2">Uncharacterized protein</fullName>
    </submittedName>
</protein>
<feature type="transmembrane region" description="Helical" evidence="1">
    <location>
        <begin position="30"/>
        <end position="53"/>
    </location>
</feature>
<evidence type="ECO:0000256" key="1">
    <source>
        <dbReference type="SAM" id="Phobius"/>
    </source>
</evidence>
<accession>A0ABS9EK76</accession>
<dbReference type="EMBL" id="JAKGTH010000009">
    <property type="protein sequence ID" value="MCF4101898.1"/>
    <property type="molecule type" value="Genomic_DNA"/>
</dbReference>
<dbReference type="Proteomes" id="UP001179363">
    <property type="component" value="Unassembled WGS sequence"/>
</dbReference>
<gene>
    <name evidence="2" type="ORF">L1I30_09485</name>
</gene>
<keyword evidence="1" id="KW-0812">Transmembrane</keyword>
<feature type="transmembrane region" description="Helical" evidence="1">
    <location>
        <begin position="78"/>
        <end position="101"/>
    </location>
</feature>